<organism evidence="2 3">
    <name type="scientific">Adineta steineri</name>
    <dbReference type="NCBI Taxonomy" id="433720"/>
    <lineage>
        <taxon>Eukaryota</taxon>
        <taxon>Metazoa</taxon>
        <taxon>Spiralia</taxon>
        <taxon>Gnathifera</taxon>
        <taxon>Rotifera</taxon>
        <taxon>Eurotatoria</taxon>
        <taxon>Bdelloidea</taxon>
        <taxon>Adinetida</taxon>
        <taxon>Adinetidae</taxon>
        <taxon>Adineta</taxon>
    </lineage>
</organism>
<feature type="compositionally biased region" description="Acidic residues" evidence="1">
    <location>
        <begin position="1"/>
        <end position="13"/>
    </location>
</feature>
<feature type="compositionally biased region" description="Polar residues" evidence="1">
    <location>
        <begin position="16"/>
        <end position="25"/>
    </location>
</feature>
<accession>A0A820QW22</accession>
<evidence type="ECO:0000313" key="3">
    <source>
        <dbReference type="Proteomes" id="UP000663868"/>
    </source>
</evidence>
<gene>
    <name evidence="2" type="ORF">KXQ929_LOCUS52663</name>
</gene>
<name>A0A820QW22_9BILA</name>
<sequence>MADDDSMSDDDDQLNIPDNTKHITS</sequence>
<feature type="region of interest" description="Disordered" evidence="1">
    <location>
        <begin position="1"/>
        <end position="25"/>
    </location>
</feature>
<protein>
    <submittedName>
        <fullName evidence="2">Uncharacterized protein</fullName>
    </submittedName>
</protein>
<dbReference type="Proteomes" id="UP000663868">
    <property type="component" value="Unassembled WGS sequence"/>
</dbReference>
<dbReference type="AlphaFoldDB" id="A0A820QW22"/>
<dbReference type="EMBL" id="CAJOBB010028294">
    <property type="protein sequence ID" value="CAF4428943.1"/>
    <property type="molecule type" value="Genomic_DNA"/>
</dbReference>
<comment type="caution">
    <text evidence="2">The sequence shown here is derived from an EMBL/GenBank/DDBJ whole genome shotgun (WGS) entry which is preliminary data.</text>
</comment>
<evidence type="ECO:0000313" key="2">
    <source>
        <dbReference type="EMBL" id="CAF4428943.1"/>
    </source>
</evidence>
<feature type="non-terminal residue" evidence="2">
    <location>
        <position position="1"/>
    </location>
</feature>
<evidence type="ECO:0000256" key="1">
    <source>
        <dbReference type="SAM" id="MobiDB-lite"/>
    </source>
</evidence>
<proteinExistence type="predicted"/>
<reference evidence="2" key="1">
    <citation type="submission" date="2021-02" db="EMBL/GenBank/DDBJ databases">
        <authorList>
            <person name="Nowell W R."/>
        </authorList>
    </citation>
    <scope>NUCLEOTIDE SEQUENCE</scope>
</reference>